<name>A0A8S5MKG2_9CAUD</name>
<keyword evidence="2" id="KW-0255">Endonuclease</keyword>
<dbReference type="Gene3D" id="3.90.75.20">
    <property type="match status" value="1"/>
</dbReference>
<dbReference type="SUPFAM" id="SSF54060">
    <property type="entry name" value="His-Me finger endonucleases"/>
    <property type="match status" value="1"/>
</dbReference>
<accession>A0A8S5MKG2</accession>
<dbReference type="InterPro" id="IPR044925">
    <property type="entry name" value="His-Me_finger_sf"/>
</dbReference>
<keyword evidence="2" id="KW-0378">Hydrolase</keyword>
<dbReference type="EMBL" id="BK014925">
    <property type="protein sequence ID" value="DAD82833.1"/>
    <property type="molecule type" value="Genomic_DNA"/>
</dbReference>
<keyword evidence="2" id="KW-0540">Nuclease</keyword>
<proteinExistence type="predicted"/>
<evidence type="ECO:0000259" key="1">
    <source>
        <dbReference type="Pfam" id="PF13392"/>
    </source>
</evidence>
<reference evidence="2" key="1">
    <citation type="journal article" date="2021" name="Proc. Natl. Acad. Sci. U.S.A.">
        <title>A Catalog of Tens of Thousands of Viruses from Human Metagenomes Reveals Hidden Associations with Chronic Diseases.</title>
        <authorList>
            <person name="Tisza M.J."/>
            <person name="Buck C.B."/>
        </authorList>
    </citation>
    <scope>NUCLEOTIDE SEQUENCE</scope>
    <source>
        <strain evidence="2">CtXZx16</strain>
    </source>
</reference>
<dbReference type="InterPro" id="IPR003615">
    <property type="entry name" value="HNH_nuc"/>
</dbReference>
<feature type="domain" description="HNH nuclease" evidence="1">
    <location>
        <begin position="7"/>
        <end position="36"/>
    </location>
</feature>
<evidence type="ECO:0000313" key="2">
    <source>
        <dbReference type="EMBL" id="DAD82833.1"/>
    </source>
</evidence>
<dbReference type="GO" id="GO:0004519">
    <property type="term" value="F:endonuclease activity"/>
    <property type="evidence" value="ECO:0007669"/>
    <property type="project" value="UniProtKB-KW"/>
</dbReference>
<dbReference type="Pfam" id="PF13392">
    <property type="entry name" value="HNH_3"/>
    <property type="match status" value="1"/>
</dbReference>
<protein>
    <submittedName>
        <fullName evidence="2">Homing endonuclease</fullName>
    </submittedName>
</protein>
<organism evidence="2">
    <name type="scientific">Siphoviridae sp. ctXZx16</name>
    <dbReference type="NCBI Taxonomy" id="2826371"/>
    <lineage>
        <taxon>Viruses</taxon>
        <taxon>Duplodnaviria</taxon>
        <taxon>Heunggongvirae</taxon>
        <taxon>Uroviricota</taxon>
        <taxon>Caudoviricetes</taxon>
    </lineage>
</organism>
<sequence>MAFIENVENKKCVNHIDGNKTNNYVHNLEWCTYSENLIHAYKTGLRQKKSASVV</sequence>